<dbReference type="CDD" id="cd19071">
    <property type="entry name" value="AKR_AKR1-5-like"/>
    <property type="match status" value="1"/>
</dbReference>
<evidence type="ECO:0000256" key="1">
    <source>
        <dbReference type="ARBA" id="ARBA00023002"/>
    </source>
</evidence>
<keyword evidence="12" id="KW-1185">Reference proteome</keyword>
<dbReference type="OrthoDB" id="416253at2759"/>
<accession>A0A875RYB3</accession>
<dbReference type="EC" id="1.1.1.358" evidence="4"/>
<dbReference type="PANTHER" id="PTHR43827:SF13">
    <property type="entry name" value="ALDO_KETO REDUCTASE FAMILY PROTEIN"/>
    <property type="match status" value="1"/>
</dbReference>
<evidence type="ECO:0000256" key="4">
    <source>
        <dbReference type="ARBA" id="ARBA00066965"/>
    </source>
</evidence>
<dbReference type="Pfam" id="PF08101">
    <property type="entry name" value="Msb1-Mug8_dom"/>
    <property type="match status" value="2"/>
</dbReference>
<evidence type="ECO:0000256" key="7">
    <source>
        <dbReference type="SAM" id="Coils"/>
    </source>
</evidence>
<dbReference type="InterPro" id="IPR020471">
    <property type="entry name" value="AKR"/>
</dbReference>
<feature type="compositionally biased region" description="Basic and acidic residues" evidence="8">
    <location>
        <begin position="384"/>
        <end position="400"/>
    </location>
</feature>
<dbReference type="GO" id="GO:0047011">
    <property type="term" value="F:2-dehydropantolactone reductase (A-specific) activity"/>
    <property type="evidence" value="ECO:0007669"/>
    <property type="project" value="UniProtKB-ARBA"/>
</dbReference>
<gene>
    <name evidence="11" type="ORF">FOA43_001831</name>
</gene>
<evidence type="ECO:0000259" key="10">
    <source>
        <dbReference type="Pfam" id="PF08101"/>
    </source>
</evidence>
<sequence length="808" mass="91743">MDAFAYCSKYGKENYDEYRRRYRLKTDDENGSLKDRYDVEFERKQAKDVIHVITATLKSKGLETPFLILPFRPSQSDQALKDFLNLIFKQGGELLDADHIETVAEQQNEATAMPPGGQTNRLPKQLQQILKNNVYPPSPTSTVASSQYMQEIPKVTLRVNHPSRNPAELLSRVSRTLKFDNPTLFYTREDFLLLKRLFKNQDAIMDKLSPEGCRIMDNVCLYDEDLVSDGSSRGNHIRFKLAAGWSHDMTSQLSTKKSHAPDFFTADVSRASIDDYFIWAWMASLGNEETSIKKKTFGKTYIMEAQLAEGFKKWVIVEEQDFERDKYDLELEIKQEKLKTLETKIQSAQKRATTLMIKSSPARNDLYDITNHTDSQKVLPPPPPKKDYDKAPLPLEKDYNMSRNVSRGSRKAPPQDSAEVESARQYGETVQMEIPVEGKGPIRAEIPVGGNSEGMYIPYGGVNYVARLAHEQPIQIDYREKSQSPKRYSRSPLGQQLVEPVSRGISPVRDDKSAAPSRTSNVRHPCLNSGNSIPILGFGVFQIPENDTSSLVEKALEVGYRHFDSAMDYENEAGTCDGIAKWIAQDPINNKREDVFYTTKIFDHNQGYEKTKQAIKDCLAKAKPIGYIDMILIHSPRTNYEKRHGSWIALQEAVEEKGVRNIGVSNYGIKHLEELLGYPDLKIVPAVNQVELSPWLMRQELVDYCKEKGINVEAFSPLTRGFHLGDKDLNKVASKHGKSAAQILIKWSMTKGLIPLPKTVNESRLAANFDVFDFQLTDDDLKLIEHKGAYGIISERWDPSTYPLDSEK</sequence>
<evidence type="ECO:0000256" key="5">
    <source>
        <dbReference type="ARBA" id="ARBA00079693"/>
    </source>
</evidence>
<dbReference type="AlphaFoldDB" id="A0A875RYB3"/>
<keyword evidence="1" id="KW-0560">Oxidoreductase</keyword>
<reference evidence="11" key="1">
    <citation type="submission" date="2020-10" db="EMBL/GenBank/DDBJ databases">
        <authorList>
            <person name="Roach M.J.R."/>
        </authorList>
    </citation>
    <scope>NUCLEOTIDE SEQUENCE</scope>
    <source>
        <strain evidence="11">CBS 1945</strain>
    </source>
</reference>
<dbReference type="InterPro" id="IPR036812">
    <property type="entry name" value="NAD(P)_OxRdtase_dom_sf"/>
</dbReference>
<feature type="domain" description="Meiotically up-regulated protein Msb1/Mug8" evidence="10">
    <location>
        <begin position="118"/>
        <end position="320"/>
    </location>
</feature>
<dbReference type="RefSeq" id="XP_038778066.1">
    <property type="nucleotide sequence ID" value="XM_038922138.1"/>
</dbReference>
<comment type="catalytic activity">
    <reaction evidence="3">
        <text>isatin + NADPH + H(+) = 3-hydroxyindolin-2-one + NADP(+)</text>
        <dbReference type="Rhea" id="RHEA:68608"/>
        <dbReference type="ChEBI" id="CHEBI:15378"/>
        <dbReference type="ChEBI" id="CHEBI:27539"/>
        <dbReference type="ChEBI" id="CHEBI:28536"/>
        <dbReference type="ChEBI" id="CHEBI:57783"/>
        <dbReference type="ChEBI" id="CHEBI:58349"/>
    </reaction>
</comment>
<dbReference type="Gene3D" id="3.20.20.100">
    <property type="entry name" value="NADP-dependent oxidoreductase domain"/>
    <property type="match status" value="1"/>
</dbReference>
<dbReference type="PROSITE" id="PS00062">
    <property type="entry name" value="ALDOKETO_REDUCTASE_2"/>
    <property type="match status" value="1"/>
</dbReference>
<dbReference type="Proteomes" id="UP000662931">
    <property type="component" value="Chromosome 1"/>
</dbReference>
<dbReference type="InterPro" id="IPR018170">
    <property type="entry name" value="Aldo/ket_reductase_CS"/>
</dbReference>
<protein>
    <recommendedName>
        <fullName evidence="5">2-dehydropantolactone reductase</fullName>
        <ecNumber evidence="4">1.1.1.358</ecNumber>
    </recommendedName>
    <alternativeName>
        <fullName evidence="5">2-dehydropantolactone reductase</fullName>
    </alternativeName>
    <alternativeName>
        <fullName evidence="6">Ketopantoyl-lactone reductase</fullName>
    </alternativeName>
</protein>
<name>A0A875RYB3_EENNA</name>
<keyword evidence="7" id="KW-0175">Coiled coil</keyword>
<evidence type="ECO:0000259" key="9">
    <source>
        <dbReference type="Pfam" id="PF00248"/>
    </source>
</evidence>
<dbReference type="EMBL" id="CP064812">
    <property type="protein sequence ID" value="QPG74501.1"/>
    <property type="molecule type" value="Genomic_DNA"/>
</dbReference>
<evidence type="ECO:0000256" key="3">
    <source>
        <dbReference type="ARBA" id="ARBA00051098"/>
    </source>
</evidence>
<dbReference type="SUPFAM" id="SSF51430">
    <property type="entry name" value="NAD(P)-linked oxidoreductase"/>
    <property type="match status" value="1"/>
</dbReference>
<evidence type="ECO:0000256" key="8">
    <source>
        <dbReference type="SAM" id="MobiDB-lite"/>
    </source>
</evidence>
<feature type="coiled-coil region" evidence="7">
    <location>
        <begin position="324"/>
        <end position="358"/>
    </location>
</feature>
<dbReference type="PANTHER" id="PTHR43827">
    <property type="entry name" value="2,5-DIKETO-D-GLUCONIC ACID REDUCTASE"/>
    <property type="match status" value="1"/>
</dbReference>
<organism evidence="11 12">
    <name type="scientific">Eeniella nana</name>
    <name type="common">Yeast</name>
    <name type="synonym">Brettanomyces nanus</name>
    <dbReference type="NCBI Taxonomy" id="13502"/>
    <lineage>
        <taxon>Eukaryota</taxon>
        <taxon>Fungi</taxon>
        <taxon>Dikarya</taxon>
        <taxon>Ascomycota</taxon>
        <taxon>Saccharomycotina</taxon>
        <taxon>Pichiomycetes</taxon>
        <taxon>Pichiales</taxon>
        <taxon>Pichiaceae</taxon>
        <taxon>Brettanomyces</taxon>
    </lineage>
</organism>
<evidence type="ECO:0000313" key="12">
    <source>
        <dbReference type="Proteomes" id="UP000662931"/>
    </source>
</evidence>
<evidence type="ECO:0000313" key="11">
    <source>
        <dbReference type="EMBL" id="QPG74501.1"/>
    </source>
</evidence>
<feature type="region of interest" description="Disordered" evidence="8">
    <location>
        <begin position="502"/>
        <end position="523"/>
    </location>
</feature>
<dbReference type="InterPro" id="IPR023210">
    <property type="entry name" value="NADP_OxRdtase_dom"/>
</dbReference>
<proteinExistence type="predicted"/>
<evidence type="ECO:0000256" key="6">
    <source>
        <dbReference type="ARBA" id="ARBA00081322"/>
    </source>
</evidence>
<dbReference type="FunFam" id="3.20.20.100:FF:000002">
    <property type="entry name" value="2,5-diketo-D-gluconic acid reductase A"/>
    <property type="match status" value="1"/>
</dbReference>
<feature type="domain" description="NADP-dependent oxidoreductase" evidence="9">
    <location>
        <begin position="542"/>
        <end position="786"/>
    </location>
</feature>
<evidence type="ECO:0000256" key="2">
    <source>
        <dbReference type="ARBA" id="ARBA00050878"/>
    </source>
</evidence>
<dbReference type="InterPro" id="IPR012965">
    <property type="entry name" value="Msb1/Mug8_dom"/>
</dbReference>
<dbReference type="PROSITE" id="PS00063">
    <property type="entry name" value="ALDOKETO_REDUCTASE_3"/>
    <property type="match status" value="1"/>
</dbReference>
<comment type="catalytic activity">
    <reaction evidence="2">
        <text>(R)-pantolactone + NADP(+) = 2-dehydropantolactone + NADPH + H(+)</text>
        <dbReference type="Rhea" id="RHEA:18981"/>
        <dbReference type="ChEBI" id="CHEBI:15378"/>
        <dbReference type="ChEBI" id="CHEBI:16719"/>
        <dbReference type="ChEBI" id="CHEBI:18395"/>
        <dbReference type="ChEBI" id="CHEBI:57783"/>
        <dbReference type="ChEBI" id="CHEBI:58349"/>
        <dbReference type="EC" id="1.1.1.358"/>
    </reaction>
</comment>
<dbReference type="Pfam" id="PF00248">
    <property type="entry name" value="Aldo_ket_red"/>
    <property type="match status" value="1"/>
</dbReference>
<dbReference type="KEGG" id="bnn:FOA43_001831"/>
<feature type="domain" description="Meiotically up-regulated protein Msb1/Mug8" evidence="10">
    <location>
        <begin position="40"/>
        <end position="102"/>
    </location>
</feature>
<feature type="region of interest" description="Disordered" evidence="8">
    <location>
        <begin position="366"/>
        <end position="426"/>
    </location>
</feature>
<dbReference type="PRINTS" id="PR00069">
    <property type="entry name" value="ALDKETRDTASE"/>
</dbReference>
<dbReference type="GO" id="GO:0042180">
    <property type="term" value="P:ketone metabolic process"/>
    <property type="evidence" value="ECO:0007669"/>
    <property type="project" value="UniProtKB-ARBA"/>
</dbReference>
<dbReference type="GeneID" id="62195232"/>